<evidence type="ECO:0000256" key="1">
    <source>
        <dbReference type="ARBA" id="ARBA00001933"/>
    </source>
</evidence>
<dbReference type="GO" id="GO:0030170">
    <property type="term" value="F:pyridoxal phosphate binding"/>
    <property type="evidence" value="ECO:0007669"/>
    <property type="project" value="InterPro"/>
</dbReference>
<dbReference type="InterPro" id="IPR050596">
    <property type="entry name" value="AspAT/PAT-like"/>
</dbReference>
<dbReference type="CDD" id="cd00609">
    <property type="entry name" value="AAT_like"/>
    <property type="match status" value="1"/>
</dbReference>
<dbReference type="RefSeq" id="WP_008473614.1">
    <property type="nucleotide sequence ID" value="NZ_AYZO01000050.1"/>
</dbReference>
<dbReference type="Proteomes" id="UP000051521">
    <property type="component" value="Unassembled WGS sequence"/>
</dbReference>
<dbReference type="InterPro" id="IPR015421">
    <property type="entry name" value="PyrdxlP-dep_Trfase_major"/>
</dbReference>
<dbReference type="SUPFAM" id="SSF53383">
    <property type="entry name" value="PLP-dependent transferases"/>
    <property type="match status" value="1"/>
</dbReference>
<sequence>MIDLTKYMKKGLVEQKPGNILAFAMYASKIPGIIKFNIGEPDFATPEHIKEATKASIDQDHSHYAPSNGTPGLRAAAAQFLAEKYHQKYDADEILVTNGVTEAIYDMMMAVLNPGDVVVVPTPAFPLYMGDAASMGAEVVQVNTEESNFKLTPADLQSVLDKYSDRVRMLVLNYPNNPTGVMYTQAELDALADVVRDKPIFVLADEIYSELIYDGEPASIEKSLHDQVVVMNGVSKAWAMTGYRIGIVAAPKPILTQLAKVHQAITTSEPTPMQDAAEEAFKYGQDDALPMKEEFLKRRDVLLKGMQEAGFDCLDPQGAFYIFAKIPEGLEQDDEKLAYQLADEAGVAVTAGSYFGQGGQGYLRLSYAISLEEIERGLERIKAFVNKNK</sequence>
<dbReference type="PATRIC" id="fig|1423751.3.peg.1578"/>
<dbReference type="EMBL" id="AYZO01000050">
    <property type="protein sequence ID" value="KRN09264.1"/>
    <property type="molecule type" value="Genomic_DNA"/>
</dbReference>
<dbReference type="Pfam" id="PF00155">
    <property type="entry name" value="Aminotran_1_2"/>
    <property type="match status" value="1"/>
</dbReference>
<dbReference type="Gene3D" id="3.40.640.10">
    <property type="entry name" value="Type I PLP-dependent aspartate aminotransferase-like (Major domain)"/>
    <property type="match status" value="1"/>
</dbReference>
<comment type="cofactor">
    <cofactor evidence="1 6">
        <name>pyridoxal 5'-phosphate</name>
        <dbReference type="ChEBI" id="CHEBI:597326"/>
    </cofactor>
</comment>
<gene>
    <name evidence="8" type="ORF">BN52_04595</name>
    <name evidence="9" type="ORF">FC38_GL001529</name>
</gene>
<dbReference type="InterPro" id="IPR004838">
    <property type="entry name" value="NHTrfase_class1_PyrdxlP-BS"/>
</dbReference>
<evidence type="ECO:0000256" key="4">
    <source>
        <dbReference type="ARBA" id="ARBA00022679"/>
    </source>
</evidence>
<dbReference type="InterPro" id="IPR004839">
    <property type="entry name" value="Aminotransferase_I/II_large"/>
</dbReference>
<keyword evidence="5" id="KW-0663">Pyridoxal phosphate</keyword>
<dbReference type="EMBL" id="CAKC01000064">
    <property type="protein sequence ID" value="CCI87400.1"/>
    <property type="molecule type" value="Genomic_DNA"/>
</dbReference>
<dbReference type="InterPro" id="IPR015422">
    <property type="entry name" value="PyrdxlP-dep_Trfase_small"/>
</dbReference>
<keyword evidence="4 6" id="KW-0808">Transferase</keyword>
<evidence type="ECO:0000313" key="9">
    <source>
        <dbReference type="EMBL" id="KRN09264.1"/>
    </source>
</evidence>
<dbReference type="PANTHER" id="PTHR46383:SF1">
    <property type="entry name" value="ASPARTATE AMINOTRANSFERASE"/>
    <property type="match status" value="1"/>
</dbReference>
<evidence type="ECO:0000313" key="8">
    <source>
        <dbReference type="EMBL" id="CCI87400.1"/>
    </source>
</evidence>
<reference evidence="9 11" key="2">
    <citation type="journal article" date="2015" name="Genome Announc.">
        <title>Expanding the biotechnology potential of lactobacilli through comparative genomics of 213 strains and associated genera.</title>
        <authorList>
            <person name="Sun Z."/>
            <person name="Harris H.M."/>
            <person name="McCann A."/>
            <person name="Guo C."/>
            <person name="Argimon S."/>
            <person name="Zhang W."/>
            <person name="Yang X."/>
            <person name="Jeffery I.B."/>
            <person name="Cooney J.C."/>
            <person name="Kagawa T.F."/>
            <person name="Liu W."/>
            <person name="Song Y."/>
            <person name="Salvetti E."/>
            <person name="Wrobel A."/>
            <person name="Rasinkangas P."/>
            <person name="Parkhill J."/>
            <person name="Rea M.C."/>
            <person name="O'Sullivan O."/>
            <person name="Ritari J."/>
            <person name="Douillard F.P."/>
            <person name="Paul Ross R."/>
            <person name="Yang R."/>
            <person name="Briner A.E."/>
            <person name="Felis G.E."/>
            <person name="de Vos W.M."/>
            <person name="Barrangou R."/>
            <person name="Klaenhammer T.R."/>
            <person name="Caufield P.W."/>
            <person name="Cui Y."/>
            <person name="Zhang H."/>
            <person name="O'Toole P.W."/>
        </authorList>
    </citation>
    <scope>NUCLEOTIDE SEQUENCE [LARGE SCALE GENOMIC DNA]</scope>
    <source>
        <strain evidence="9 11">DSM 23908</strain>
    </source>
</reference>
<evidence type="ECO:0000256" key="2">
    <source>
        <dbReference type="ARBA" id="ARBA00007441"/>
    </source>
</evidence>
<dbReference type="GO" id="GO:0008483">
    <property type="term" value="F:transaminase activity"/>
    <property type="evidence" value="ECO:0007669"/>
    <property type="project" value="UniProtKB-KW"/>
</dbReference>
<organism evidence="8 10">
    <name type="scientific">Lactobacillus gigeriorum DSM 23908 = CRBIP 24.85</name>
    <dbReference type="NCBI Taxonomy" id="1423751"/>
    <lineage>
        <taxon>Bacteria</taxon>
        <taxon>Bacillati</taxon>
        <taxon>Bacillota</taxon>
        <taxon>Bacilli</taxon>
        <taxon>Lactobacillales</taxon>
        <taxon>Lactobacillaceae</taxon>
        <taxon>Lactobacillus</taxon>
    </lineage>
</organism>
<protein>
    <recommendedName>
        <fullName evidence="6">Aminotransferase</fullName>
        <ecNumber evidence="6">2.6.1.-</ecNumber>
    </recommendedName>
</protein>
<dbReference type="InterPro" id="IPR015424">
    <property type="entry name" value="PyrdxlP-dep_Trfase"/>
</dbReference>
<proteinExistence type="inferred from homology"/>
<feature type="domain" description="Aminotransferase class I/classII large" evidence="7">
    <location>
        <begin position="33"/>
        <end position="381"/>
    </location>
</feature>
<dbReference type="STRING" id="1423751.FC38_GL001529"/>
<name>I7K1D4_9LACO</name>
<dbReference type="Proteomes" id="UP000009326">
    <property type="component" value="Unassembled WGS sequence"/>
</dbReference>
<dbReference type="PANTHER" id="PTHR46383">
    <property type="entry name" value="ASPARTATE AMINOTRANSFERASE"/>
    <property type="match status" value="1"/>
</dbReference>
<keyword evidence="11" id="KW-1185">Reference proteome</keyword>
<comment type="caution">
    <text evidence="8">The sequence shown here is derived from an EMBL/GenBank/DDBJ whole genome shotgun (WGS) entry which is preliminary data.</text>
</comment>
<dbReference type="AlphaFoldDB" id="I7K1D4"/>
<reference evidence="8 10" key="1">
    <citation type="submission" date="2012-06" db="EMBL/GenBank/DDBJ databases">
        <title>Draft genome sequence of Lactobacillus gigeriorum CRBIP 24.85T, isolated from chicken crop.</title>
        <authorList>
            <person name="Cousin S."/>
            <person name="Ma L."/>
            <person name="Creno S."/>
            <person name="Clermont D."/>
            <person name="Loux V."/>
            <person name="Bizet C."/>
            <person name="Bouchier C."/>
        </authorList>
    </citation>
    <scope>NUCLEOTIDE SEQUENCE [LARGE SCALE GENOMIC DNA]</scope>
    <source>
        <strain evidence="10">CRBIP 24.85T</strain>
        <strain evidence="8">Type strain: CRBIP 24.85</strain>
    </source>
</reference>
<dbReference type="GO" id="GO:0006520">
    <property type="term" value="P:amino acid metabolic process"/>
    <property type="evidence" value="ECO:0007669"/>
    <property type="project" value="InterPro"/>
</dbReference>
<evidence type="ECO:0000259" key="7">
    <source>
        <dbReference type="Pfam" id="PF00155"/>
    </source>
</evidence>
<dbReference type="PROSITE" id="PS00105">
    <property type="entry name" value="AA_TRANSFER_CLASS_1"/>
    <property type="match status" value="1"/>
</dbReference>
<evidence type="ECO:0000256" key="6">
    <source>
        <dbReference type="RuleBase" id="RU000481"/>
    </source>
</evidence>
<evidence type="ECO:0000256" key="5">
    <source>
        <dbReference type="ARBA" id="ARBA00022898"/>
    </source>
</evidence>
<dbReference type="EC" id="2.6.1.-" evidence="6"/>
<evidence type="ECO:0000313" key="10">
    <source>
        <dbReference type="Proteomes" id="UP000009326"/>
    </source>
</evidence>
<dbReference type="Gene3D" id="3.90.1150.10">
    <property type="entry name" value="Aspartate Aminotransferase, domain 1"/>
    <property type="match status" value="1"/>
</dbReference>
<keyword evidence="3 6" id="KW-0032">Aminotransferase</keyword>
<evidence type="ECO:0000256" key="3">
    <source>
        <dbReference type="ARBA" id="ARBA00022576"/>
    </source>
</evidence>
<comment type="similarity">
    <text evidence="2 6">Belongs to the class-I pyridoxal-phosphate-dependent aminotransferase family.</text>
</comment>
<evidence type="ECO:0000313" key="11">
    <source>
        <dbReference type="Proteomes" id="UP000051521"/>
    </source>
</evidence>
<dbReference type="OrthoDB" id="9802328at2"/>
<accession>I7K1D4</accession>